<protein>
    <submittedName>
        <fullName evidence="3">Probable LRR receptor-like serine/threonine-protein kinase At4g20940</fullName>
    </submittedName>
</protein>
<evidence type="ECO:0000313" key="3">
    <source>
        <dbReference type="RefSeq" id="XP_022754196.1"/>
    </source>
</evidence>
<dbReference type="InterPro" id="IPR053059">
    <property type="entry name" value="Inactive_SerThr-Kinase_ABA"/>
</dbReference>
<dbReference type="AlphaFoldDB" id="A0A6P5ZPA7"/>
<dbReference type="PANTHER" id="PTHR48003">
    <property type="entry name" value="OS07G0626500 PROTEIN"/>
    <property type="match status" value="1"/>
</dbReference>
<dbReference type="PANTHER" id="PTHR48003:SF3">
    <property type="entry name" value="LEUCINE-RICH REPEAT PROTEIN KINASE FAMILY PROTEIN"/>
    <property type="match status" value="1"/>
</dbReference>
<dbReference type="Proteomes" id="UP000515121">
    <property type="component" value="Unplaced"/>
</dbReference>
<feature type="signal peptide" evidence="1">
    <location>
        <begin position="1"/>
        <end position="15"/>
    </location>
</feature>
<gene>
    <name evidence="3" type="primary">LOC111302648</name>
</gene>
<dbReference type="SUPFAM" id="SSF52058">
    <property type="entry name" value="L domain-like"/>
    <property type="match status" value="1"/>
</dbReference>
<sequence>MQRFNLVFLLVTALAHFEALLELKKDIEKDPSGKVLASWDSKSLASDGVPRIGLVGNWSFPVIVGLKMLRNISISSNQWTGTMSKIGSIPSLEFLDLSSTFPSGFSSLKRLKYVDFWGYHNFLSQLESVVHVDLSSNQLSGSLDMGLGSSSFVSSIQSFYASNNQLVGTIPSFNFIVSLRIHWLGNNQLSGSLPEALLQDSAKILSELDLSLDQLKFTFSFSEVSNCVCLCILYHSSLVALYINLALYIHTPCRFGHALAMTFSKA</sequence>
<proteinExistence type="predicted"/>
<dbReference type="InterPro" id="IPR032675">
    <property type="entry name" value="LRR_dom_sf"/>
</dbReference>
<keyword evidence="2" id="KW-1185">Reference proteome</keyword>
<dbReference type="OrthoDB" id="4062651at2759"/>
<evidence type="ECO:0000313" key="2">
    <source>
        <dbReference type="Proteomes" id="UP000515121"/>
    </source>
</evidence>
<organism evidence="2 3">
    <name type="scientific">Durio zibethinus</name>
    <name type="common">Durian</name>
    <dbReference type="NCBI Taxonomy" id="66656"/>
    <lineage>
        <taxon>Eukaryota</taxon>
        <taxon>Viridiplantae</taxon>
        <taxon>Streptophyta</taxon>
        <taxon>Embryophyta</taxon>
        <taxon>Tracheophyta</taxon>
        <taxon>Spermatophyta</taxon>
        <taxon>Magnoliopsida</taxon>
        <taxon>eudicotyledons</taxon>
        <taxon>Gunneridae</taxon>
        <taxon>Pentapetalae</taxon>
        <taxon>rosids</taxon>
        <taxon>malvids</taxon>
        <taxon>Malvales</taxon>
        <taxon>Malvaceae</taxon>
        <taxon>Helicteroideae</taxon>
        <taxon>Durio</taxon>
    </lineage>
</organism>
<dbReference type="RefSeq" id="XP_022754196.1">
    <property type="nucleotide sequence ID" value="XM_022898461.1"/>
</dbReference>
<dbReference type="Gene3D" id="3.80.10.10">
    <property type="entry name" value="Ribonuclease Inhibitor"/>
    <property type="match status" value="2"/>
</dbReference>
<keyword evidence="1" id="KW-0732">Signal</keyword>
<reference evidence="3" key="1">
    <citation type="submission" date="2025-08" db="UniProtKB">
        <authorList>
            <consortium name="RefSeq"/>
        </authorList>
    </citation>
    <scope>IDENTIFICATION</scope>
    <source>
        <tissue evidence="3">Fruit stalk</tissue>
    </source>
</reference>
<feature type="chain" id="PRO_5027803675" evidence="1">
    <location>
        <begin position="16"/>
        <end position="266"/>
    </location>
</feature>
<name>A0A6P5ZPA7_DURZI</name>
<evidence type="ECO:0000256" key="1">
    <source>
        <dbReference type="SAM" id="SignalP"/>
    </source>
</evidence>
<dbReference type="KEGG" id="dzi:111302648"/>
<accession>A0A6P5ZPA7</accession>
<dbReference type="GeneID" id="111302648"/>